<dbReference type="Proteomes" id="UP000184139">
    <property type="component" value="Unassembled WGS sequence"/>
</dbReference>
<protein>
    <submittedName>
        <fullName evidence="3">Predicted phosphodiesterase</fullName>
    </submittedName>
</protein>
<dbReference type="PANTHER" id="PTHR42850">
    <property type="entry name" value="METALLOPHOSPHOESTERASE"/>
    <property type="match status" value="1"/>
</dbReference>
<feature type="domain" description="Calcineurin-like phosphoesterase" evidence="2">
    <location>
        <begin position="1"/>
        <end position="202"/>
    </location>
</feature>
<dbReference type="AlphaFoldDB" id="A0A1M5W7Y4"/>
<reference evidence="3 4" key="1">
    <citation type="submission" date="2016-11" db="EMBL/GenBank/DDBJ databases">
        <authorList>
            <person name="Jaros S."/>
            <person name="Januszkiewicz K."/>
            <person name="Wedrychowicz H."/>
        </authorList>
    </citation>
    <scope>NUCLEOTIDE SEQUENCE [LARGE SCALE GENOMIC DNA]</scope>
    <source>
        <strain evidence="3 4">DSM 9705</strain>
    </source>
</reference>
<dbReference type="InterPro" id="IPR011152">
    <property type="entry name" value="Pesterase_MJ0912"/>
</dbReference>
<dbReference type="EMBL" id="FQXS01000011">
    <property type="protein sequence ID" value="SHH83571.1"/>
    <property type="molecule type" value="Genomic_DNA"/>
</dbReference>
<evidence type="ECO:0000259" key="2">
    <source>
        <dbReference type="Pfam" id="PF12850"/>
    </source>
</evidence>
<name>A0A1M5W7Y4_9BACT</name>
<proteinExistence type="inferred from homology"/>
<dbReference type="PIRSF" id="PIRSF000883">
    <property type="entry name" value="Pesterase_MJ0912"/>
    <property type="match status" value="1"/>
</dbReference>
<dbReference type="GO" id="GO:0005737">
    <property type="term" value="C:cytoplasm"/>
    <property type="evidence" value="ECO:0007669"/>
    <property type="project" value="TreeGrafter"/>
</dbReference>
<dbReference type="InterPro" id="IPR029052">
    <property type="entry name" value="Metallo-depent_PP-like"/>
</dbReference>
<dbReference type="SUPFAM" id="SSF56300">
    <property type="entry name" value="Metallo-dependent phosphatases"/>
    <property type="match status" value="1"/>
</dbReference>
<keyword evidence="4" id="KW-1185">Reference proteome</keyword>
<organism evidence="3 4">
    <name type="scientific">Desulfofustis glycolicus DSM 9705</name>
    <dbReference type="NCBI Taxonomy" id="1121409"/>
    <lineage>
        <taxon>Bacteria</taxon>
        <taxon>Pseudomonadati</taxon>
        <taxon>Thermodesulfobacteriota</taxon>
        <taxon>Desulfobulbia</taxon>
        <taxon>Desulfobulbales</taxon>
        <taxon>Desulfocapsaceae</taxon>
        <taxon>Desulfofustis</taxon>
    </lineage>
</organism>
<dbReference type="Gene3D" id="3.60.21.10">
    <property type="match status" value="1"/>
</dbReference>
<dbReference type="InterPro" id="IPR024654">
    <property type="entry name" value="Calcineurin-like_PHP_lpxH"/>
</dbReference>
<evidence type="ECO:0000313" key="3">
    <source>
        <dbReference type="EMBL" id="SHH83571.1"/>
    </source>
</evidence>
<dbReference type="Pfam" id="PF12850">
    <property type="entry name" value="Metallophos_2"/>
    <property type="match status" value="1"/>
</dbReference>
<accession>A0A1M5W7Y4</accession>
<evidence type="ECO:0000313" key="4">
    <source>
        <dbReference type="Proteomes" id="UP000184139"/>
    </source>
</evidence>
<dbReference type="GO" id="GO:0016791">
    <property type="term" value="F:phosphatase activity"/>
    <property type="evidence" value="ECO:0007669"/>
    <property type="project" value="TreeGrafter"/>
</dbReference>
<dbReference type="PANTHER" id="PTHR42850:SF2">
    <property type="entry name" value="BLL5683 PROTEIN"/>
    <property type="match status" value="1"/>
</dbReference>
<dbReference type="RefSeq" id="WP_073375875.1">
    <property type="nucleotide sequence ID" value="NZ_FQXS01000011.1"/>
</dbReference>
<evidence type="ECO:0000256" key="1">
    <source>
        <dbReference type="ARBA" id="ARBA00008950"/>
    </source>
</evidence>
<sequence>MKILLVADIHGNYPALKAIADHFADVSFDLIINSGDTVVYGPFPNETIDWLRKTGARSILGNTDRLVVGLLQGRSFVKPSNPDKRIMYGWTAAELSATNRDWLAGLPEKTSIRCSELTGTAGRNDHLGVFHGSPADPDEFLFATTPDRRFAQLAATVPYPLITIGHSHSPFHKFIDGVHFVNSGSTGRMFDGNPAAACATIEMEAGTIRVKLHRIAYPVETVVAELRRLRLPQIYQQMYRQGRKLN</sequence>
<comment type="similarity">
    <text evidence="1">Belongs to the metallophosphoesterase superfamily. YfcE family.</text>
</comment>
<dbReference type="STRING" id="1121409.SAMN02745124_02136"/>
<gene>
    <name evidence="3" type="ORF">SAMN02745124_02136</name>
</gene>
<dbReference type="InterPro" id="IPR050126">
    <property type="entry name" value="Ap4A_hydrolase"/>
</dbReference>
<dbReference type="OrthoDB" id="9813918at2"/>